<reference evidence="6 7" key="1">
    <citation type="submission" date="2019-12" db="EMBL/GenBank/DDBJ databases">
        <title>Novel species isolated from a subtropical stream in China.</title>
        <authorList>
            <person name="Lu H."/>
        </authorList>
    </citation>
    <scope>NUCLEOTIDE SEQUENCE [LARGE SCALE GENOMIC DNA]</scope>
    <source>
        <strain evidence="6 7">FT50W</strain>
    </source>
</reference>
<keyword evidence="3 4" id="KW-0326">Glycosidase</keyword>
<dbReference type="InterPro" id="IPR012334">
    <property type="entry name" value="Pectin_lyas_fold"/>
</dbReference>
<dbReference type="Proteomes" id="UP000474565">
    <property type="component" value="Unassembled WGS sequence"/>
</dbReference>
<dbReference type="InterPro" id="IPR000743">
    <property type="entry name" value="Glyco_hydro_28"/>
</dbReference>
<evidence type="ECO:0000313" key="6">
    <source>
        <dbReference type="EMBL" id="MYM83409.1"/>
    </source>
</evidence>
<dbReference type="EMBL" id="WWCP01000018">
    <property type="protein sequence ID" value="MYM83409.1"/>
    <property type="molecule type" value="Genomic_DNA"/>
</dbReference>
<dbReference type="GO" id="GO:0004650">
    <property type="term" value="F:polygalacturonase activity"/>
    <property type="evidence" value="ECO:0007669"/>
    <property type="project" value="InterPro"/>
</dbReference>
<comment type="caution">
    <text evidence="6">The sequence shown here is derived from an EMBL/GenBank/DDBJ whole genome shotgun (WGS) entry which is preliminary data.</text>
</comment>
<dbReference type="RefSeq" id="WP_161020181.1">
    <property type="nucleotide sequence ID" value="NZ_WWCP01000018.1"/>
</dbReference>
<dbReference type="InterPro" id="IPR011050">
    <property type="entry name" value="Pectin_lyase_fold/virulence"/>
</dbReference>
<dbReference type="GO" id="GO:0005975">
    <property type="term" value="P:carbohydrate metabolic process"/>
    <property type="evidence" value="ECO:0007669"/>
    <property type="project" value="InterPro"/>
</dbReference>
<comment type="similarity">
    <text evidence="1 4">Belongs to the glycosyl hydrolase 28 family.</text>
</comment>
<proteinExistence type="inferred from homology"/>
<name>A0A6L8ML99_9BURK</name>
<dbReference type="InterPro" id="IPR051801">
    <property type="entry name" value="GH28_Enzymes"/>
</dbReference>
<evidence type="ECO:0000256" key="2">
    <source>
        <dbReference type="ARBA" id="ARBA00022801"/>
    </source>
</evidence>
<dbReference type="PANTHER" id="PTHR31339">
    <property type="entry name" value="PECTIN LYASE-RELATED"/>
    <property type="match status" value="1"/>
</dbReference>
<evidence type="ECO:0000256" key="3">
    <source>
        <dbReference type="ARBA" id="ARBA00023295"/>
    </source>
</evidence>
<gene>
    <name evidence="6" type="ORF">GTP44_15785</name>
</gene>
<accession>A0A6L8ML99</accession>
<sequence length="429" mass="46545">MSADATRRRFTRALLASSLAIAVGKVAAQGAVRKPITESGAVADGKTVNTAAIQATIDQLAAQGGGTVVVPAGRFVSGALFLKPRVHLHFEPGAVLECSTDMRNFPGRRTRIEGHFEDNFTPALINAKGCDGLRITGEGTLDGAGRPVWDRFWQLRNAAKDPHNFPNLGLPRARLALLEESRDVLVEGVTFKDAQFWNLHIYNCQDVTVRKARFLVPDDYPQAPSTDGIDLDSCQRVTVEGCYFSVTDDCIAAKGSKGPLALEDRSSPPVEHIRVRNCVFKRGHSVLTLGSEATIVRDVLIEDCEVGDVRVAHLKLRSDTPQHYEDIHYRNIRLAGKSASIVDIIPWSQYTNLLGNKPPQSTVRNISFTGFSGTAGTLGNIAPNPGQTTISDILLKDFDVRLGDGELHATGVSNLRLENVTVNGKPYTA</sequence>
<evidence type="ECO:0000313" key="7">
    <source>
        <dbReference type="Proteomes" id="UP000474565"/>
    </source>
</evidence>
<feature type="signal peptide" evidence="5">
    <location>
        <begin position="1"/>
        <end position="28"/>
    </location>
</feature>
<protein>
    <submittedName>
        <fullName evidence="6">Uncharacterized protein</fullName>
    </submittedName>
</protein>
<keyword evidence="2 4" id="KW-0378">Hydrolase</keyword>
<dbReference type="PANTHER" id="PTHR31339:SF9">
    <property type="entry name" value="PLASMIN AND FIBRONECTIN-BINDING PROTEIN A"/>
    <property type="match status" value="1"/>
</dbReference>
<dbReference type="Gene3D" id="2.160.20.10">
    <property type="entry name" value="Single-stranded right-handed beta-helix, Pectin lyase-like"/>
    <property type="match status" value="1"/>
</dbReference>
<feature type="chain" id="PRO_5026660020" evidence="5">
    <location>
        <begin position="29"/>
        <end position="429"/>
    </location>
</feature>
<dbReference type="SUPFAM" id="SSF51126">
    <property type="entry name" value="Pectin lyase-like"/>
    <property type="match status" value="1"/>
</dbReference>
<evidence type="ECO:0000256" key="4">
    <source>
        <dbReference type="RuleBase" id="RU361169"/>
    </source>
</evidence>
<dbReference type="AlphaFoldDB" id="A0A6L8ML99"/>
<dbReference type="Pfam" id="PF00295">
    <property type="entry name" value="Glyco_hydro_28"/>
    <property type="match status" value="1"/>
</dbReference>
<evidence type="ECO:0000256" key="5">
    <source>
        <dbReference type="SAM" id="SignalP"/>
    </source>
</evidence>
<organism evidence="6 7">
    <name type="scientific">Duganella lactea</name>
    <dbReference type="NCBI Taxonomy" id="2692173"/>
    <lineage>
        <taxon>Bacteria</taxon>
        <taxon>Pseudomonadati</taxon>
        <taxon>Pseudomonadota</taxon>
        <taxon>Betaproteobacteria</taxon>
        <taxon>Burkholderiales</taxon>
        <taxon>Oxalobacteraceae</taxon>
        <taxon>Telluria group</taxon>
        <taxon>Duganella</taxon>
    </lineage>
</organism>
<keyword evidence="5" id="KW-0732">Signal</keyword>
<evidence type="ECO:0000256" key="1">
    <source>
        <dbReference type="ARBA" id="ARBA00008834"/>
    </source>
</evidence>